<sequence>MRPAANRVWWWPALALMALLWWLSSRADPLGLPLPHPLDWAAHLLSYAALGFCLGRASGSGATGWILAAWFGAFDEMHQAFVPGREAGLQDWWFDLLGGWAGSVWLGSGLREWWPGLSRRRGTP</sequence>
<gene>
    <name evidence="2" type="ORF">N0D28_01495</name>
</gene>
<evidence type="ECO:0000259" key="1">
    <source>
        <dbReference type="Pfam" id="PF04892"/>
    </source>
</evidence>
<dbReference type="NCBIfam" id="NF037970">
    <property type="entry name" value="vanZ_1"/>
    <property type="match status" value="1"/>
</dbReference>
<proteinExistence type="predicted"/>
<name>A0ABY5YKS4_9DEIO</name>
<evidence type="ECO:0000313" key="2">
    <source>
        <dbReference type="EMBL" id="UWX64373.1"/>
    </source>
</evidence>
<organism evidence="2 3">
    <name type="scientific">Deinococcus rubellus</name>
    <dbReference type="NCBI Taxonomy" id="1889240"/>
    <lineage>
        <taxon>Bacteria</taxon>
        <taxon>Thermotogati</taxon>
        <taxon>Deinococcota</taxon>
        <taxon>Deinococci</taxon>
        <taxon>Deinococcales</taxon>
        <taxon>Deinococcaceae</taxon>
        <taxon>Deinococcus</taxon>
    </lineage>
</organism>
<dbReference type="EMBL" id="CP104213">
    <property type="protein sequence ID" value="UWX64373.1"/>
    <property type="molecule type" value="Genomic_DNA"/>
</dbReference>
<keyword evidence="3" id="KW-1185">Reference proteome</keyword>
<feature type="domain" description="VanZ-like" evidence="1">
    <location>
        <begin position="42"/>
        <end position="104"/>
    </location>
</feature>
<dbReference type="InterPro" id="IPR006976">
    <property type="entry name" value="VanZ-like"/>
</dbReference>
<accession>A0ABY5YKS4</accession>
<reference evidence="2" key="1">
    <citation type="submission" date="2022-09" db="EMBL/GenBank/DDBJ databases">
        <title>genome sequence of Deinococcus rubellus.</title>
        <authorList>
            <person name="Srinivasan S."/>
        </authorList>
    </citation>
    <scope>NUCLEOTIDE SEQUENCE</scope>
    <source>
        <strain evidence="2">Ant6</strain>
    </source>
</reference>
<protein>
    <submittedName>
        <fullName evidence="2">VanZ family protein</fullName>
    </submittedName>
</protein>
<dbReference type="Proteomes" id="UP001060261">
    <property type="component" value="Chromosome"/>
</dbReference>
<dbReference type="RefSeq" id="WP_260560647.1">
    <property type="nucleotide sequence ID" value="NZ_BAABEC010000075.1"/>
</dbReference>
<evidence type="ECO:0000313" key="3">
    <source>
        <dbReference type="Proteomes" id="UP001060261"/>
    </source>
</evidence>
<dbReference type="Pfam" id="PF04892">
    <property type="entry name" value="VanZ"/>
    <property type="match status" value="1"/>
</dbReference>